<dbReference type="SUPFAM" id="SSF47986">
    <property type="entry name" value="DEATH domain"/>
    <property type="match status" value="1"/>
</dbReference>
<dbReference type="PANTHER" id="PTHR24123:SF33">
    <property type="entry name" value="PROTEIN HOS4"/>
    <property type="match status" value="1"/>
</dbReference>
<accession>A0A4U5UKC0</accession>
<gene>
    <name evidence="6" type="ORF">D9C73_008871</name>
</gene>
<dbReference type="InterPro" id="IPR002110">
    <property type="entry name" value="Ankyrin_rpt"/>
</dbReference>
<dbReference type="PROSITE" id="PS50297">
    <property type="entry name" value="ANK_REP_REGION"/>
    <property type="match status" value="11"/>
</dbReference>
<dbReference type="AlphaFoldDB" id="A0A4U5UKC0"/>
<evidence type="ECO:0000256" key="3">
    <source>
        <dbReference type="PROSITE-ProRule" id="PRU00023"/>
    </source>
</evidence>
<evidence type="ECO:0000259" key="5">
    <source>
        <dbReference type="PROSITE" id="PS50209"/>
    </source>
</evidence>
<dbReference type="SMART" id="SM00248">
    <property type="entry name" value="ANK"/>
    <property type="match status" value="16"/>
</dbReference>
<dbReference type="InterPro" id="IPR001315">
    <property type="entry name" value="CARD"/>
</dbReference>
<keyword evidence="2 3" id="KW-0040">ANK repeat</keyword>
<feature type="repeat" description="ANK" evidence="3">
    <location>
        <begin position="214"/>
        <end position="246"/>
    </location>
</feature>
<dbReference type="Gene3D" id="1.10.533.10">
    <property type="entry name" value="Death Domain, Fas"/>
    <property type="match status" value="1"/>
</dbReference>
<feature type="repeat" description="ANK" evidence="3">
    <location>
        <begin position="565"/>
        <end position="598"/>
    </location>
</feature>
<feature type="region of interest" description="Disordered" evidence="4">
    <location>
        <begin position="875"/>
        <end position="936"/>
    </location>
</feature>
<dbReference type="PROSITE" id="PS50088">
    <property type="entry name" value="ANK_REPEAT"/>
    <property type="match status" value="14"/>
</dbReference>
<dbReference type="Gene3D" id="1.25.40.20">
    <property type="entry name" value="Ankyrin repeat-containing domain"/>
    <property type="match status" value="6"/>
</dbReference>
<dbReference type="GO" id="GO:0042981">
    <property type="term" value="P:regulation of apoptotic process"/>
    <property type="evidence" value="ECO:0007669"/>
    <property type="project" value="InterPro"/>
</dbReference>
<feature type="repeat" description="ANK" evidence="3">
    <location>
        <begin position="700"/>
        <end position="724"/>
    </location>
</feature>
<feature type="repeat" description="ANK" evidence="3">
    <location>
        <begin position="280"/>
        <end position="312"/>
    </location>
</feature>
<feature type="compositionally biased region" description="Basic and acidic residues" evidence="4">
    <location>
        <begin position="881"/>
        <end position="890"/>
    </location>
</feature>
<dbReference type="Pfam" id="PF00023">
    <property type="entry name" value="Ank"/>
    <property type="match status" value="1"/>
</dbReference>
<feature type="compositionally biased region" description="Polar residues" evidence="4">
    <location>
        <begin position="809"/>
        <end position="833"/>
    </location>
</feature>
<feature type="repeat" description="ANK" evidence="3">
    <location>
        <begin position="667"/>
        <end position="699"/>
    </location>
</feature>
<organism evidence="6 7">
    <name type="scientific">Collichthys lucidus</name>
    <name type="common">Big head croaker</name>
    <name type="synonym">Sciaena lucida</name>
    <dbReference type="NCBI Taxonomy" id="240159"/>
    <lineage>
        <taxon>Eukaryota</taxon>
        <taxon>Metazoa</taxon>
        <taxon>Chordata</taxon>
        <taxon>Craniata</taxon>
        <taxon>Vertebrata</taxon>
        <taxon>Euteleostomi</taxon>
        <taxon>Actinopterygii</taxon>
        <taxon>Neopterygii</taxon>
        <taxon>Teleostei</taxon>
        <taxon>Neoteleostei</taxon>
        <taxon>Acanthomorphata</taxon>
        <taxon>Eupercaria</taxon>
        <taxon>Sciaenidae</taxon>
        <taxon>Collichthys</taxon>
    </lineage>
</organism>
<evidence type="ECO:0000256" key="1">
    <source>
        <dbReference type="ARBA" id="ARBA00022737"/>
    </source>
</evidence>
<dbReference type="PANTHER" id="PTHR24123">
    <property type="entry name" value="ANKYRIN REPEAT-CONTAINING"/>
    <property type="match status" value="1"/>
</dbReference>
<dbReference type="Proteomes" id="UP000298787">
    <property type="component" value="Chromosome 8"/>
</dbReference>
<dbReference type="Pfam" id="PF00619">
    <property type="entry name" value="CARD"/>
    <property type="match status" value="1"/>
</dbReference>
<dbReference type="EMBL" id="CM014085">
    <property type="protein sequence ID" value="TKS74788.1"/>
    <property type="molecule type" value="Genomic_DNA"/>
</dbReference>
<dbReference type="InterPro" id="IPR051165">
    <property type="entry name" value="Multifunctional_ANK_Repeat"/>
</dbReference>
<evidence type="ECO:0000256" key="4">
    <source>
        <dbReference type="SAM" id="MobiDB-lite"/>
    </source>
</evidence>
<keyword evidence="1" id="KW-0677">Repeat</keyword>
<proteinExistence type="predicted"/>
<reference evidence="6 7" key="1">
    <citation type="submission" date="2019-01" db="EMBL/GenBank/DDBJ databases">
        <title>Genome Assembly of Collichthys lucidus.</title>
        <authorList>
            <person name="Cai M."/>
            <person name="Xiao S."/>
        </authorList>
    </citation>
    <scope>NUCLEOTIDE SEQUENCE [LARGE SCALE GENOMIC DNA]</scope>
    <source>
        <strain evidence="6">JT15FE1705JMU</strain>
        <tissue evidence="6">Muscle</tissue>
    </source>
</reference>
<feature type="repeat" description="ANK" evidence="3">
    <location>
        <begin position="499"/>
        <end position="531"/>
    </location>
</feature>
<feature type="repeat" description="ANK" evidence="3">
    <location>
        <begin position="400"/>
        <end position="432"/>
    </location>
</feature>
<feature type="repeat" description="ANK" evidence="3">
    <location>
        <begin position="532"/>
        <end position="564"/>
    </location>
</feature>
<feature type="region of interest" description="Disordered" evidence="4">
    <location>
        <begin position="795"/>
        <end position="836"/>
    </location>
</feature>
<feature type="repeat" description="ANK" evidence="3">
    <location>
        <begin position="466"/>
        <end position="498"/>
    </location>
</feature>
<dbReference type="InterPro" id="IPR011029">
    <property type="entry name" value="DEATH-like_dom_sf"/>
</dbReference>
<feature type="repeat" description="ANK" evidence="3">
    <location>
        <begin position="433"/>
        <end position="465"/>
    </location>
</feature>
<feature type="domain" description="CARD" evidence="5">
    <location>
        <begin position="17"/>
        <end position="89"/>
    </location>
</feature>
<dbReference type="SUPFAM" id="SSF48403">
    <property type="entry name" value="Ankyrin repeat"/>
    <property type="match status" value="2"/>
</dbReference>
<protein>
    <submittedName>
        <fullName evidence="6">Ankyrin-2</fullName>
    </submittedName>
</protein>
<feature type="region of interest" description="Disordered" evidence="4">
    <location>
        <begin position="159"/>
        <end position="179"/>
    </location>
</feature>
<keyword evidence="7" id="KW-1185">Reference proteome</keyword>
<dbReference type="STRING" id="240159.A0A4U5UKC0"/>
<sequence>MFNLLKGFDAQATPNHINPYAVDVIRAKRMDLVHGISHTEDLLDHLVTEGVMTAAKRSIVLTIRTRQDQNSRVLDILEARGERACRKFFHPCLMLAEPKLYQEIKSYLSDVNGHIRDTKRQLIGYLLERDKEGINKIASKVVSQETPILFAIKETKKSLPEKEDRSTEPLLTPEEHEPAQSRAENLIHMIATDGEVILLEELLENTDINIVNSSNETLLHVAAQYGHLSIIELLIRKGARLDLQDNKGHTALHRAASRGHTEIVRALVQAGAPIYTLDLQGKTSVHLAAENEHLHPVKVLVKEEAKQSESHTRDMFLHSAAVEDNWRLAEILLQSGADVDARNNHKKTALFYAVSRNNVKTVTALLNAGAKVDYDVINEAIKLNEESILHLLLDNARGSLREETLFSAVQQNHDGVVAALIDSGADVNMSDKQGYTPLLLSAALGHAEVFRVLVAKQAKLDATLSDLSSALHLAVQSGSVSIVQTLLEKGLDPNITGPKAQTPLHFAAQCNRPEMVDVLLRAGAKVNAVAQDGLTPLHIASQQGHADAVIQLLQGKADPSIKDRLGRTALHWAAASKGEGRVVDSLLSAKANPNTTDNEKKVALHLAAMEGKVDVVTSLMSHKAKGGAKDMDGSTPLHYAAAGGHANVVSALLRLLNNKGVDERNTWRKTPLHAAAEKGHDSVVGLLLEAGAKINNTDQSKDTPLHCAARGGHQEVVKRLVNWGHGGHMGRQKKANLQATNNVDKTPLQVAESGDTPQHEEIQKNLGHVSHTAVAVSGVEVKVIWPAKPQRHRDLSLIRGPDFKPLSPPTRSQKPQRLSVQTRTSPSPSTIQSLPWPLLRSEAHQVQRGSSETQSLARVLQSGLPNLVNASLRQTFSPQVRDAENDDGAKKKGGIQDCEGEERIPGKSSDPGSTEERTGHVLGLDCYSSSDEECDT</sequence>
<dbReference type="InterPro" id="IPR036770">
    <property type="entry name" value="Ankyrin_rpt-contain_sf"/>
</dbReference>
<evidence type="ECO:0000313" key="7">
    <source>
        <dbReference type="Proteomes" id="UP000298787"/>
    </source>
</evidence>
<name>A0A4U5UKC0_COLLU</name>
<feature type="repeat" description="ANK" evidence="3">
    <location>
        <begin position="632"/>
        <end position="662"/>
    </location>
</feature>
<dbReference type="Pfam" id="PF12796">
    <property type="entry name" value="Ank_2"/>
    <property type="match status" value="5"/>
</dbReference>
<feature type="repeat" description="ANK" evidence="3">
    <location>
        <begin position="247"/>
        <end position="279"/>
    </location>
</feature>
<dbReference type="PRINTS" id="PR01415">
    <property type="entry name" value="ANKYRIN"/>
</dbReference>
<evidence type="ECO:0000313" key="6">
    <source>
        <dbReference type="EMBL" id="TKS74788.1"/>
    </source>
</evidence>
<evidence type="ECO:0000256" key="2">
    <source>
        <dbReference type="ARBA" id="ARBA00023043"/>
    </source>
</evidence>
<feature type="repeat" description="ANK" evidence="3">
    <location>
        <begin position="599"/>
        <end position="631"/>
    </location>
</feature>
<dbReference type="PROSITE" id="PS50209">
    <property type="entry name" value="CARD"/>
    <property type="match status" value="1"/>
</dbReference>
<feature type="repeat" description="ANK" evidence="3">
    <location>
        <begin position="317"/>
        <end position="344"/>
    </location>
</feature>
<dbReference type="CDD" id="cd01671">
    <property type="entry name" value="CARD"/>
    <property type="match status" value="1"/>
</dbReference>